<evidence type="ECO:0000256" key="4">
    <source>
        <dbReference type="ARBA" id="ARBA00023284"/>
    </source>
</evidence>
<dbReference type="InterPro" id="IPR013766">
    <property type="entry name" value="Thioredoxin_domain"/>
</dbReference>
<keyword evidence="3" id="KW-1015">Disulfide bond</keyword>
<dbReference type="Pfam" id="PF08534">
    <property type="entry name" value="Redoxin"/>
    <property type="match status" value="1"/>
</dbReference>
<dbReference type="InterPro" id="IPR013740">
    <property type="entry name" value="Redoxin"/>
</dbReference>
<dbReference type="EMBL" id="UINC01004004">
    <property type="protein sequence ID" value="SVA11022.1"/>
    <property type="molecule type" value="Genomic_DNA"/>
</dbReference>
<dbReference type="PROSITE" id="PS51352">
    <property type="entry name" value="THIOREDOXIN_2"/>
    <property type="match status" value="1"/>
</dbReference>
<gene>
    <name evidence="6" type="ORF">METZ01_LOCUS63876</name>
</gene>
<feature type="domain" description="Thioredoxin" evidence="5">
    <location>
        <begin position="28"/>
        <end position="168"/>
    </location>
</feature>
<dbReference type="SUPFAM" id="SSF52833">
    <property type="entry name" value="Thioredoxin-like"/>
    <property type="match status" value="1"/>
</dbReference>
<organism evidence="6">
    <name type="scientific">marine metagenome</name>
    <dbReference type="NCBI Taxonomy" id="408172"/>
    <lineage>
        <taxon>unclassified sequences</taxon>
        <taxon>metagenomes</taxon>
        <taxon>ecological metagenomes</taxon>
    </lineage>
</organism>
<feature type="non-terminal residue" evidence="6">
    <location>
        <position position="1"/>
    </location>
</feature>
<evidence type="ECO:0000256" key="3">
    <source>
        <dbReference type="ARBA" id="ARBA00023157"/>
    </source>
</evidence>
<accession>A0A381T486</accession>
<dbReference type="PANTHER" id="PTHR42852">
    <property type="entry name" value="THIOL:DISULFIDE INTERCHANGE PROTEIN DSBE"/>
    <property type="match status" value="1"/>
</dbReference>
<dbReference type="GO" id="GO:0017004">
    <property type="term" value="P:cytochrome complex assembly"/>
    <property type="evidence" value="ECO:0007669"/>
    <property type="project" value="UniProtKB-KW"/>
</dbReference>
<dbReference type="GO" id="GO:0030313">
    <property type="term" value="C:cell envelope"/>
    <property type="evidence" value="ECO:0007669"/>
    <property type="project" value="UniProtKB-SubCell"/>
</dbReference>
<reference evidence="6" key="1">
    <citation type="submission" date="2018-05" db="EMBL/GenBank/DDBJ databases">
        <authorList>
            <person name="Lanie J.A."/>
            <person name="Ng W.-L."/>
            <person name="Kazmierczak K.M."/>
            <person name="Andrzejewski T.M."/>
            <person name="Davidsen T.M."/>
            <person name="Wayne K.J."/>
            <person name="Tettelin H."/>
            <person name="Glass J.I."/>
            <person name="Rusch D."/>
            <person name="Podicherti R."/>
            <person name="Tsui H.-C.T."/>
            <person name="Winkler M.E."/>
        </authorList>
    </citation>
    <scope>NUCLEOTIDE SEQUENCE</scope>
</reference>
<protein>
    <recommendedName>
        <fullName evidence="5">Thioredoxin domain-containing protein</fullName>
    </recommendedName>
</protein>
<dbReference type="GO" id="GO:0016491">
    <property type="term" value="F:oxidoreductase activity"/>
    <property type="evidence" value="ECO:0007669"/>
    <property type="project" value="InterPro"/>
</dbReference>
<keyword evidence="4" id="KW-0676">Redox-active center</keyword>
<dbReference type="InterPro" id="IPR017937">
    <property type="entry name" value="Thioredoxin_CS"/>
</dbReference>
<sequence length="168" mass="17320">VTRRLSGAILAGSVILGGCGSSDGGTGAASGDPVTTMAFELWDGSTTTLADLVAIDGRPIVVNLWATWCTPCLEEMPDLQAMHESHGPDVRFLGINVSDSPTKSARRVAELGITYLQGRDPESGFTVALGAVGLPVTAFIDSGGALAHVHHGRLDTTDLAAAILEHLS</sequence>
<proteinExistence type="predicted"/>
<evidence type="ECO:0000256" key="1">
    <source>
        <dbReference type="ARBA" id="ARBA00004196"/>
    </source>
</evidence>
<dbReference type="InterPro" id="IPR050553">
    <property type="entry name" value="Thioredoxin_ResA/DsbE_sf"/>
</dbReference>
<evidence type="ECO:0000313" key="6">
    <source>
        <dbReference type="EMBL" id="SVA11022.1"/>
    </source>
</evidence>
<comment type="subcellular location">
    <subcellularLocation>
        <location evidence="1">Cell envelope</location>
    </subcellularLocation>
</comment>
<dbReference type="PROSITE" id="PS00194">
    <property type="entry name" value="THIOREDOXIN_1"/>
    <property type="match status" value="1"/>
</dbReference>
<name>A0A381T486_9ZZZZ</name>
<dbReference type="InterPro" id="IPR036249">
    <property type="entry name" value="Thioredoxin-like_sf"/>
</dbReference>
<dbReference type="Gene3D" id="3.40.30.10">
    <property type="entry name" value="Glutaredoxin"/>
    <property type="match status" value="1"/>
</dbReference>
<dbReference type="AlphaFoldDB" id="A0A381T486"/>
<evidence type="ECO:0000256" key="2">
    <source>
        <dbReference type="ARBA" id="ARBA00022748"/>
    </source>
</evidence>
<dbReference type="PANTHER" id="PTHR42852:SF6">
    <property type="entry name" value="THIOL:DISULFIDE INTERCHANGE PROTEIN DSBE"/>
    <property type="match status" value="1"/>
</dbReference>
<keyword evidence="2" id="KW-0201">Cytochrome c-type biogenesis</keyword>
<dbReference type="CDD" id="cd02966">
    <property type="entry name" value="TlpA_like_family"/>
    <property type="match status" value="1"/>
</dbReference>
<evidence type="ECO:0000259" key="5">
    <source>
        <dbReference type="PROSITE" id="PS51352"/>
    </source>
</evidence>